<dbReference type="InterPro" id="IPR036047">
    <property type="entry name" value="F-box-like_dom_sf"/>
</dbReference>
<dbReference type="SUPFAM" id="SSF81383">
    <property type="entry name" value="F-box domain"/>
    <property type="match status" value="1"/>
</dbReference>
<protein>
    <recommendedName>
        <fullName evidence="1">F-box domain-containing protein</fullName>
    </recommendedName>
</protein>
<dbReference type="InterPro" id="IPR001810">
    <property type="entry name" value="F-box_dom"/>
</dbReference>
<dbReference type="AlphaFoldDB" id="A0A8H5F6L0"/>
<evidence type="ECO:0000313" key="3">
    <source>
        <dbReference type="Proteomes" id="UP000567179"/>
    </source>
</evidence>
<organism evidence="2 3">
    <name type="scientific">Psilocybe cf. subviscida</name>
    <dbReference type="NCBI Taxonomy" id="2480587"/>
    <lineage>
        <taxon>Eukaryota</taxon>
        <taxon>Fungi</taxon>
        <taxon>Dikarya</taxon>
        <taxon>Basidiomycota</taxon>
        <taxon>Agaricomycotina</taxon>
        <taxon>Agaricomycetes</taxon>
        <taxon>Agaricomycetidae</taxon>
        <taxon>Agaricales</taxon>
        <taxon>Agaricineae</taxon>
        <taxon>Strophariaceae</taxon>
        <taxon>Psilocybe</taxon>
    </lineage>
</organism>
<dbReference type="SUPFAM" id="SSF52047">
    <property type="entry name" value="RNI-like"/>
    <property type="match status" value="1"/>
</dbReference>
<dbReference type="Gene3D" id="1.20.1280.50">
    <property type="match status" value="1"/>
</dbReference>
<dbReference type="Gene3D" id="3.80.10.10">
    <property type="entry name" value="Ribonuclease Inhibitor"/>
    <property type="match status" value="1"/>
</dbReference>
<keyword evidence="3" id="KW-1185">Reference proteome</keyword>
<comment type="caution">
    <text evidence="2">The sequence shown here is derived from an EMBL/GenBank/DDBJ whole genome shotgun (WGS) entry which is preliminary data.</text>
</comment>
<gene>
    <name evidence="2" type="ORF">D9619_010026</name>
</gene>
<name>A0A8H5F6L0_9AGAR</name>
<reference evidence="2 3" key="1">
    <citation type="journal article" date="2020" name="ISME J.">
        <title>Uncovering the hidden diversity of litter-decomposition mechanisms in mushroom-forming fungi.</title>
        <authorList>
            <person name="Floudas D."/>
            <person name="Bentzer J."/>
            <person name="Ahren D."/>
            <person name="Johansson T."/>
            <person name="Persson P."/>
            <person name="Tunlid A."/>
        </authorList>
    </citation>
    <scope>NUCLEOTIDE SEQUENCE [LARGE SCALE GENOMIC DNA]</scope>
    <source>
        <strain evidence="2 3">CBS 101986</strain>
    </source>
</reference>
<dbReference type="EMBL" id="JAACJJ010000015">
    <property type="protein sequence ID" value="KAF5325422.1"/>
    <property type="molecule type" value="Genomic_DNA"/>
</dbReference>
<dbReference type="Pfam" id="PF12937">
    <property type="entry name" value="F-box-like"/>
    <property type="match status" value="1"/>
</dbReference>
<accession>A0A8H5F6L0</accession>
<evidence type="ECO:0000313" key="2">
    <source>
        <dbReference type="EMBL" id="KAF5325422.1"/>
    </source>
</evidence>
<feature type="domain" description="F-box" evidence="1">
    <location>
        <begin position="44"/>
        <end position="94"/>
    </location>
</feature>
<sequence>MATHNSGHEAQLLLDEEIASLTAQMQPAIRLPKTQQNELASVFKLPDDILLHIFLILRDSSGRHLRGWHQVTHTCRYWRGVAIGSPLLWTHLYESTPPAFTQLMLERSQSAPLEVVLLRSKYSSRALTIILQEIARIRTLDLYFMSPNFLDTVYDIVASLGQDWEASLLESLIINISLGPRPVSNKTITEVFRPTRLLRRLTLLGVYYHWDMFPLPNLTRLRLDGQSLGEVSGAQFMEILRQMQNLEVLRVHWANMHMSQFPPIPRPQPIHLPCLQRLHIWRGRQVHLESFLSLLRHPKLHQLQVNPFALIDVVAFTKTVYSLIGKGNFGPLESLRIERQDTTITASPDTIIDDRDDNETQSFINIYIDVIDEAALDVNAGTHFEFVVDILSCINFPDKLALRHISLDSTVAPIGWFTHLFTSIPHLETIEVHDKTALALFKALEIAPVSDGAIPNMPVPFSKLQSITWYGVCCRSVRLVSMLSGAVFNVLYSGLRSRHSHGVPITRLELVQCERLDYAQAQQLNEIGVKIIVR</sequence>
<dbReference type="InterPro" id="IPR032675">
    <property type="entry name" value="LRR_dom_sf"/>
</dbReference>
<dbReference type="OrthoDB" id="2884925at2759"/>
<dbReference type="Proteomes" id="UP000567179">
    <property type="component" value="Unassembled WGS sequence"/>
</dbReference>
<evidence type="ECO:0000259" key="1">
    <source>
        <dbReference type="Pfam" id="PF12937"/>
    </source>
</evidence>
<proteinExistence type="predicted"/>